<dbReference type="RefSeq" id="WP_307157350.1">
    <property type="nucleotide sequence ID" value="NZ_JAUSWH010000003.1"/>
</dbReference>
<evidence type="ECO:0000313" key="3">
    <source>
        <dbReference type="Proteomes" id="UP001235269"/>
    </source>
</evidence>
<organism evidence="2 3">
    <name type="scientific">Rhizobium paknamense</name>
    <dbReference type="NCBI Taxonomy" id="1206817"/>
    <lineage>
        <taxon>Bacteria</taxon>
        <taxon>Pseudomonadati</taxon>
        <taxon>Pseudomonadota</taxon>
        <taxon>Alphaproteobacteria</taxon>
        <taxon>Hyphomicrobiales</taxon>
        <taxon>Rhizobiaceae</taxon>
        <taxon>Rhizobium/Agrobacterium group</taxon>
        <taxon>Rhizobium</taxon>
    </lineage>
</organism>
<comment type="caution">
    <text evidence="2">The sequence shown here is derived from an EMBL/GenBank/DDBJ whole genome shotgun (WGS) entry which is preliminary data.</text>
</comment>
<evidence type="ECO:0000313" key="2">
    <source>
        <dbReference type="EMBL" id="MDQ0455165.1"/>
    </source>
</evidence>
<feature type="transmembrane region" description="Helical" evidence="1">
    <location>
        <begin position="73"/>
        <end position="96"/>
    </location>
</feature>
<feature type="transmembrane region" description="Helical" evidence="1">
    <location>
        <begin position="25"/>
        <end position="44"/>
    </location>
</feature>
<feature type="transmembrane region" description="Helical" evidence="1">
    <location>
        <begin position="122"/>
        <end position="145"/>
    </location>
</feature>
<accession>A0ABU0ICI9</accession>
<keyword evidence="1" id="KW-0472">Membrane</keyword>
<evidence type="ECO:0000256" key="1">
    <source>
        <dbReference type="SAM" id="Phobius"/>
    </source>
</evidence>
<protein>
    <submittedName>
        <fullName evidence="2">Uncharacterized protein</fullName>
    </submittedName>
</protein>
<dbReference type="Proteomes" id="UP001235269">
    <property type="component" value="Unassembled WGS sequence"/>
</dbReference>
<keyword evidence="3" id="KW-1185">Reference proteome</keyword>
<keyword evidence="1" id="KW-0812">Transmembrane</keyword>
<sequence length="167" mass="18545">MLFIVISPILAFLLTDELTDFINSINTVASILLGFGFSVLFYIASSKDDEVSPNSSLEQKNRARRVNALSRELFHNVSYFVMMASAGLAFAMIVIAPEAQGDWFSKQALPLLGKAIPKAADYLWWVSLAIRSVFFFLIIEAGYTFGRIVGRVNFLFEEKLSSGNGTQ</sequence>
<reference evidence="2 3" key="1">
    <citation type="submission" date="2023-07" db="EMBL/GenBank/DDBJ databases">
        <title>Genomic Encyclopedia of Type Strains, Phase IV (KMG-IV): sequencing the most valuable type-strain genomes for metagenomic binning, comparative biology and taxonomic classification.</title>
        <authorList>
            <person name="Goeker M."/>
        </authorList>
    </citation>
    <scope>NUCLEOTIDE SEQUENCE [LARGE SCALE GENOMIC DNA]</scope>
    <source>
        <strain evidence="2 3">DSM 100301</strain>
    </source>
</reference>
<name>A0ABU0ICI9_9HYPH</name>
<keyword evidence="1" id="KW-1133">Transmembrane helix</keyword>
<gene>
    <name evidence="2" type="ORF">QO005_001495</name>
</gene>
<dbReference type="EMBL" id="JAUSWH010000003">
    <property type="protein sequence ID" value="MDQ0455165.1"/>
    <property type="molecule type" value="Genomic_DNA"/>
</dbReference>
<proteinExistence type="predicted"/>